<evidence type="ECO:0000256" key="3">
    <source>
        <dbReference type="SAM" id="Phobius"/>
    </source>
</evidence>
<dbReference type="RefSeq" id="XP_031764305.2">
    <property type="nucleotide sequence ID" value="XM_031908445.2"/>
</dbReference>
<evidence type="ECO:0000256" key="2">
    <source>
        <dbReference type="ARBA" id="ARBA00022525"/>
    </source>
</evidence>
<feature type="transmembrane region" description="Helical" evidence="3">
    <location>
        <begin position="622"/>
        <end position="643"/>
    </location>
</feature>
<dbReference type="Proteomes" id="UP001652740">
    <property type="component" value="Unplaced"/>
</dbReference>
<feature type="signal peptide" evidence="4">
    <location>
        <begin position="1"/>
        <end position="18"/>
    </location>
</feature>
<reference evidence="7" key="1">
    <citation type="submission" date="2025-08" db="UniProtKB">
        <authorList>
            <consortium name="RefSeq"/>
        </authorList>
    </citation>
    <scope>IDENTIFICATION</scope>
    <source>
        <tissue evidence="7">Whole larvae</tissue>
    </source>
</reference>
<dbReference type="InterPro" id="IPR014044">
    <property type="entry name" value="CAP_dom"/>
</dbReference>
<comment type="subcellular location">
    <subcellularLocation>
        <location evidence="1">Secreted</location>
    </subcellularLocation>
</comment>
<dbReference type="SUPFAM" id="SSF55797">
    <property type="entry name" value="PR-1-like"/>
    <property type="match status" value="1"/>
</dbReference>
<dbReference type="Pfam" id="PF00188">
    <property type="entry name" value="CAP"/>
    <property type="match status" value="1"/>
</dbReference>
<dbReference type="GO" id="GO:0005576">
    <property type="term" value="C:extracellular region"/>
    <property type="evidence" value="ECO:0007669"/>
    <property type="project" value="UniProtKB-SubCell"/>
</dbReference>
<evidence type="ECO:0000313" key="7">
    <source>
        <dbReference type="RefSeq" id="XP_031764305.2"/>
    </source>
</evidence>
<dbReference type="Gene3D" id="3.40.33.10">
    <property type="entry name" value="CAP"/>
    <property type="match status" value="1"/>
</dbReference>
<keyword evidence="6" id="KW-1185">Reference proteome</keyword>
<keyword evidence="3" id="KW-0472">Membrane</keyword>
<gene>
    <name evidence="7" type="primary">LOC116412852</name>
</gene>
<name>A0A6J3BXC5_GALME</name>
<dbReference type="KEGG" id="gmw:116412852"/>
<protein>
    <submittedName>
        <fullName evidence="7">Uncharacterized protein LOC116412852</fullName>
    </submittedName>
</protein>
<keyword evidence="4" id="KW-0732">Signal</keyword>
<organism evidence="6 7">
    <name type="scientific">Galleria mellonella</name>
    <name type="common">Greater wax moth</name>
    <dbReference type="NCBI Taxonomy" id="7137"/>
    <lineage>
        <taxon>Eukaryota</taxon>
        <taxon>Metazoa</taxon>
        <taxon>Ecdysozoa</taxon>
        <taxon>Arthropoda</taxon>
        <taxon>Hexapoda</taxon>
        <taxon>Insecta</taxon>
        <taxon>Pterygota</taxon>
        <taxon>Neoptera</taxon>
        <taxon>Endopterygota</taxon>
        <taxon>Lepidoptera</taxon>
        <taxon>Glossata</taxon>
        <taxon>Ditrysia</taxon>
        <taxon>Pyraloidea</taxon>
        <taxon>Pyralidae</taxon>
        <taxon>Galleriinae</taxon>
        <taxon>Galleria</taxon>
    </lineage>
</organism>
<dbReference type="InParanoid" id="A0A6J3BXC5"/>
<dbReference type="GeneID" id="116412852"/>
<evidence type="ECO:0000256" key="4">
    <source>
        <dbReference type="SAM" id="SignalP"/>
    </source>
</evidence>
<dbReference type="AlphaFoldDB" id="A0A6J3BXC5"/>
<evidence type="ECO:0000313" key="6">
    <source>
        <dbReference type="Proteomes" id="UP001652740"/>
    </source>
</evidence>
<accession>A0A6J3BXC5</accession>
<dbReference type="CDD" id="cd05380">
    <property type="entry name" value="CAP_euk"/>
    <property type="match status" value="1"/>
</dbReference>
<sequence>MALYEIYFSLVLLSKCIGIDLDYYIDGDTYNNDTNMEQIERRYDGSSILAENVAFTKAAALATNAMLFNEYQEDDEFKIYLKLKKNVKITLNSTLNISNHSIPVKTLGTPDKLPKVSITMMSLSPFDVINNYQYDYSDDDTQLELPREDNVQRSVNISVNISKTNDSQNNTNQKIYYADFFNLKSAAETVNYNHKTSESNTWYVPEKYPCWELPVLYGKLRRKSNASDVFHLYAGKLRNVIDDEKQESSLSKSYGQPPFQTFYNKWCTVKPCYGDHTLCLFPHKTISKLCDAGYKVEKPTTIQQIAFVNTLNSMRNSVANGASQEYPHFPSAANMKQIIYDLDLERISEAWLRQCLPGPAPCSALNGNYITSLECTKSAEHCCIHSDATSKCIPRNECLVSPILGCIYIWFLSAGSKFNETDIKCGHTSPVTFNTAQLIWANTNKIGCAYGIRTNGDIRVVCNFAPGAPFFLNTKYYCGFIAHNDISTKIQLKDLNVTDQKYISFLGLQLDPPEHEIIYDKMKQNFNYSNISNNDYSKFWSLHDLNKKYNQTQMRKNAIGYTNGTIGIIAKLVTKYTFFDESQSRCDTGEPIYIVGRPGSLCIEKSRRFHALCYDFRDPTPGYRLVAVIAPIALFSLILYDLFSGVVRQTNY</sequence>
<keyword evidence="3" id="KW-0812">Transmembrane</keyword>
<evidence type="ECO:0000256" key="1">
    <source>
        <dbReference type="ARBA" id="ARBA00004613"/>
    </source>
</evidence>
<evidence type="ECO:0000259" key="5">
    <source>
        <dbReference type="SMART" id="SM00198"/>
    </source>
</evidence>
<keyword evidence="3" id="KW-1133">Transmembrane helix</keyword>
<keyword evidence="2" id="KW-0964">Secreted</keyword>
<dbReference type="SMART" id="SM00198">
    <property type="entry name" value="SCP"/>
    <property type="match status" value="1"/>
</dbReference>
<feature type="chain" id="PRO_5045546608" evidence="4">
    <location>
        <begin position="19"/>
        <end position="652"/>
    </location>
</feature>
<feature type="domain" description="SCP" evidence="5">
    <location>
        <begin position="302"/>
        <end position="471"/>
    </location>
</feature>
<dbReference type="InterPro" id="IPR035940">
    <property type="entry name" value="CAP_sf"/>
</dbReference>
<proteinExistence type="predicted"/>